<dbReference type="NCBIfam" id="TIGR03751">
    <property type="entry name" value="conj_TIGR03751"/>
    <property type="match status" value="1"/>
</dbReference>
<keyword evidence="1" id="KW-0732">Signal</keyword>
<evidence type="ECO:0000313" key="3">
    <source>
        <dbReference type="Proteomes" id="UP000235533"/>
    </source>
</evidence>
<comment type="caution">
    <text evidence="2">The sequence shown here is derived from an EMBL/GenBank/DDBJ whole genome shotgun (WGS) entry which is preliminary data.</text>
</comment>
<dbReference type="InterPro" id="IPR022262">
    <property type="entry name" value="Lipoprot_put"/>
</dbReference>
<feature type="signal peptide" evidence="1">
    <location>
        <begin position="1"/>
        <end position="23"/>
    </location>
</feature>
<evidence type="ECO:0000256" key="1">
    <source>
        <dbReference type="SAM" id="SignalP"/>
    </source>
</evidence>
<dbReference type="PROSITE" id="PS51257">
    <property type="entry name" value="PROKAR_LIPOPROTEIN"/>
    <property type="match status" value="1"/>
</dbReference>
<dbReference type="Proteomes" id="UP000235533">
    <property type="component" value="Unassembled WGS sequence"/>
</dbReference>
<reference evidence="3" key="1">
    <citation type="submission" date="2016-07" db="EMBL/GenBank/DDBJ databases">
        <title>Nontailed viruses are major unrecognized killers of bacteria in the ocean.</title>
        <authorList>
            <person name="Kauffman K."/>
            <person name="Hussain F."/>
            <person name="Yang J."/>
            <person name="Arevalo P."/>
            <person name="Brown J."/>
            <person name="Cutler M."/>
            <person name="Kelly L."/>
            <person name="Polz M.F."/>
        </authorList>
    </citation>
    <scope>NUCLEOTIDE SEQUENCE [LARGE SCALE GENOMIC DNA]</scope>
    <source>
        <strain evidence="3">10N.261.48.B5</strain>
    </source>
</reference>
<dbReference type="EMBL" id="MCZF01000300">
    <property type="protein sequence ID" value="PMM40581.1"/>
    <property type="molecule type" value="Genomic_DNA"/>
</dbReference>
<sequence length="123" mass="13760">MRYLNGLLIVTLLLSGCSTNQEAVLPQPDTSVKQVWNEKMGQGQSPTDLPAGAGSPTRALDAKALARKQSDYARDSYRETQQLFKRLPNPDIVLYVLPHRAGQLPVPGYTTVFPLYERVHYEM</sequence>
<dbReference type="AlphaFoldDB" id="A0A2N7JJE2"/>
<organism evidence="2 3">
    <name type="scientific">Vibrio splendidus</name>
    <dbReference type="NCBI Taxonomy" id="29497"/>
    <lineage>
        <taxon>Bacteria</taxon>
        <taxon>Pseudomonadati</taxon>
        <taxon>Pseudomonadota</taxon>
        <taxon>Gammaproteobacteria</taxon>
        <taxon>Vibrionales</taxon>
        <taxon>Vibrionaceae</taxon>
        <taxon>Vibrio</taxon>
    </lineage>
</organism>
<proteinExistence type="predicted"/>
<feature type="chain" id="PRO_5014614134" description="TIGR03751 family conjugal transfer lipoprotein" evidence="1">
    <location>
        <begin position="24"/>
        <end position="123"/>
    </location>
</feature>
<gene>
    <name evidence="2" type="ORF">BCT54_12305</name>
</gene>
<evidence type="ECO:0000313" key="2">
    <source>
        <dbReference type="EMBL" id="PMM40581.1"/>
    </source>
</evidence>
<accession>A0A2N7JJE2</accession>
<name>A0A2N7JJE2_VIBSP</name>
<protein>
    <recommendedName>
        <fullName evidence="4">TIGR03751 family conjugal transfer lipoprotein</fullName>
    </recommendedName>
</protein>
<evidence type="ECO:0008006" key="4">
    <source>
        <dbReference type="Google" id="ProtNLM"/>
    </source>
</evidence>
<dbReference type="RefSeq" id="WP_102554021.1">
    <property type="nucleotide sequence ID" value="NZ_MCZF01000300.1"/>
</dbReference>